<dbReference type="InterPro" id="IPR001480">
    <property type="entry name" value="Bulb-type_lectin_dom"/>
</dbReference>
<evidence type="ECO:0000259" key="1">
    <source>
        <dbReference type="PROSITE" id="PS50927"/>
    </source>
</evidence>
<organism evidence="2 3">
    <name type="scientific">Setomelanomma holmii</name>
    <dbReference type="NCBI Taxonomy" id="210430"/>
    <lineage>
        <taxon>Eukaryota</taxon>
        <taxon>Fungi</taxon>
        <taxon>Dikarya</taxon>
        <taxon>Ascomycota</taxon>
        <taxon>Pezizomycotina</taxon>
        <taxon>Dothideomycetes</taxon>
        <taxon>Pleosporomycetidae</taxon>
        <taxon>Pleosporales</taxon>
        <taxon>Pleosporineae</taxon>
        <taxon>Phaeosphaeriaceae</taxon>
        <taxon>Setomelanomma</taxon>
    </lineage>
</organism>
<dbReference type="InterPro" id="IPR036426">
    <property type="entry name" value="Bulb-type_lectin_dom_sf"/>
</dbReference>
<comment type="caution">
    <text evidence="2">The sequence shown here is derived from an EMBL/GenBank/DDBJ whole genome shotgun (WGS) entry which is preliminary data.</text>
</comment>
<dbReference type="Gene3D" id="2.90.10.10">
    <property type="entry name" value="Bulb-type lectin domain"/>
    <property type="match status" value="2"/>
</dbReference>
<feature type="domain" description="Bulb-type lectin" evidence="1">
    <location>
        <begin position="51"/>
        <end position="162"/>
    </location>
</feature>
<gene>
    <name evidence="2" type="ORF">EK21DRAFT_116164</name>
</gene>
<keyword evidence="3" id="KW-1185">Reference proteome</keyword>
<accession>A0A9P4LIZ1</accession>
<evidence type="ECO:0000313" key="2">
    <source>
        <dbReference type="EMBL" id="KAF2026057.1"/>
    </source>
</evidence>
<dbReference type="SUPFAM" id="SSF51110">
    <property type="entry name" value="alpha-D-mannose-specific plant lectins"/>
    <property type="match status" value="1"/>
</dbReference>
<dbReference type="Proteomes" id="UP000799777">
    <property type="component" value="Unassembled WGS sequence"/>
</dbReference>
<dbReference type="PROSITE" id="PS50927">
    <property type="entry name" value="BULB_LECTIN"/>
    <property type="match status" value="1"/>
</dbReference>
<protein>
    <submittedName>
        <fullName evidence="2">Alpha-D-mannose-specific lectin</fullName>
    </submittedName>
</protein>
<sequence length="162" mass="18037">MYQHRLIGSITDQPMLKRVNELGFASDPRQMGEFAAEFKGQANSNDQDVLLNRLKTGEKLSKHESLYSPDWQYHVTLQDDGNFVLYGPSGSTWHSNTYYAKDATHVILQPDGNLVLYRASGENLAPWSSGTNGNHGAEVTLENDGRLRILAGGKEIWSVGKQ</sequence>
<reference evidence="2" key="1">
    <citation type="journal article" date="2020" name="Stud. Mycol.">
        <title>101 Dothideomycetes genomes: a test case for predicting lifestyles and emergence of pathogens.</title>
        <authorList>
            <person name="Haridas S."/>
            <person name="Albert R."/>
            <person name="Binder M."/>
            <person name="Bloem J."/>
            <person name="Labutti K."/>
            <person name="Salamov A."/>
            <person name="Andreopoulos B."/>
            <person name="Baker S."/>
            <person name="Barry K."/>
            <person name="Bills G."/>
            <person name="Bluhm B."/>
            <person name="Cannon C."/>
            <person name="Castanera R."/>
            <person name="Culley D."/>
            <person name="Daum C."/>
            <person name="Ezra D."/>
            <person name="Gonzalez J."/>
            <person name="Henrissat B."/>
            <person name="Kuo A."/>
            <person name="Liang C."/>
            <person name="Lipzen A."/>
            <person name="Lutzoni F."/>
            <person name="Magnuson J."/>
            <person name="Mondo S."/>
            <person name="Nolan M."/>
            <person name="Ohm R."/>
            <person name="Pangilinan J."/>
            <person name="Park H.-J."/>
            <person name="Ramirez L."/>
            <person name="Alfaro M."/>
            <person name="Sun H."/>
            <person name="Tritt A."/>
            <person name="Yoshinaga Y."/>
            <person name="Zwiers L.-H."/>
            <person name="Turgeon B."/>
            <person name="Goodwin S."/>
            <person name="Spatafora J."/>
            <person name="Crous P."/>
            <person name="Grigoriev I."/>
        </authorList>
    </citation>
    <scope>NUCLEOTIDE SEQUENCE</scope>
    <source>
        <strain evidence="2">CBS 110217</strain>
    </source>
</reference>
<dbReference type="EMBL" id="ML978250">
    <property type="protein sequence ID" value="KAF2026057.1"/>
    <property type="molecule type" value="Genomic_DNA"/>
</dbReference>
<dbReference type="AlphaFoldDB" id="A0A9P4LIZ1"/>
<name>A0A9P4LIZ1_9PLEO</name>
<evidence type="ECO:0000313" key="3">
    <source>
        <dbReference type="Proteomes" id="UP000799777"/>
    </source>
</evidence>
<dbReference type="SMART" id="SM00108">
    <property type="entry name" value="B_lectin"/>
    <property type="match status" value="1"/>
</dbReference>
<proteinExistence type="predicted"/>
<dbReference type="OrthoDB" id="1884773at2759"/>